<dbReference type="SUPFAM" id="SSF81383">
    <property type="entry name" value="F-box domain"/>
    <property type="match status" value="1"/>
</dbReference>
<evidence type="ECO:0000256" key="1">
    <source>
        <dbReference type="SAM" id="MobiDB-lite"/>
    </source>
</evidence>
<evidence type="ECO:0000259" key="2">
    <source>
        <dbReference type="PROSITE" id="PS50181"/>
    </source>
</evidence>
<dbReference type="InterPro" id="IPR001810">
    <property type="entry name" value="F-box_dom"/>
</dbReference>
<reference evidence="3" key="1">
    <citation type="journal article" date="2021" name="J Fungi (Basel)">
        <title>Virulence traits and population genomics of the black yeast Aureobasidium melanogenum.</title>
        <authorList>
            <person name="Cernosa A."/>
            <person name="Sun X."/>
            <person name="Gostincar C."/>
            <person name="Fang C."/>
            <person name="Gunde-Cimerman N."/>
            <person name="Song Z."/>
        </authorList>
    </citation>
    <scope>NUCLEOTIDE SEQUENCE</scope>
    <source>
        <strain evidence="3">EXF-9298</strain>
    </source>
</reference>
<organism evidence="3 4">
    <name type="scientific">Aureobasidium melanogenum</name>
    <name type="common">Aureobasidium pullulans var. melanogenum</name>
    <dbReference type="NCBI Taxonomy" id="46634"/>
    <lineage>
        <taxon>Eukaryota</taxon>
        <taxon>Fungi</taxon>
        <taxon>Dikarya</taxon>
        <taxon>Ascomycota</taxon>
        <taxon>Pezizomycotina</taxon>
        <taxon>Dothideomycetes</taxon>
        <taxon>Dothideomycetidae</taxon>
        <taxon>Dothideales</taxon>
        <taxon>Saccotheciaceae</taxon>
        <taxon>Aureobasidium</taxon>
    </lineage>
</organism>
<feature type="non-terminal residue" evidence="3">
    <location>
        <position position="322"/>
    </location>
</feature>
<evidence type="ECO:0000313" key="3">
    <source>
        <dbReference type="EMBL" id="KAG9975936.1"/>
    </source>
</evidence>
<protein>
    <recommendedName>
        <fullName evidence="2">F-box domain-containing protein</fullName>
    </recommendedName>
</protein>
<evidence type="ECO:0000313" key="4">
    <source>
        <dbReference type="Proteomes" id="UP000729357"/>
    </source>
</evidence>
<name>A0A9P8JSE9_AURME</name>
<dbReference type="AlphaFoldDB" id="A0A9P8JSE9"/>
<proteinExistence type="predicted"/>
<dbReference type="PROSITE" id="PS50181">
    <property type="entry name" value="FBOX"/>
    <property type="match status" value="1"/>
</dbReference>
<dbReference type="Proteomes" id="UP000729357">
    <property type="component" value="Unassembled WGS sequence"/>
</dbReference>
<dbReference type="EMBL" id="JAHFXS010001718">
    <property type="protein sequence ID" value="KAG9975936.1"/>
    <property type="molecule type" value="Genomic_DNA"/>
</dbReference>
<gene>
    <name evidence="3" type="ORF">KCU98_g11041</name>
</gene>
<accession>A0A9P8JSE9</accession>
<sequence length="322" mass="36945">MPSLLSLPPELFSAVLDDVSGRDVMNLRLVCRHTSALSFHQFGLKAAQQAKLPVRAFHVHVEEGTRHNKDDLRVLQEQYFRPGEFSPDFELTITVLCSAFEEKPGYTAKNLFDTKRLRYEFCTLPVEGTAWSTQSRADFDYHGIARHAPRDHSPEAMDHCFREIRIAFCEGPLDALAEFLLSQARTLRVLHLEHIAMLYLEDDSDDVLDFLRMLKNLLSLEYLKMARLSSKDDRSRLIGGHDDTWTSREEIQEGLQMYIQREENDEHSVDEEWGDDDEGEWIVVHHSENEDEEEEVWPGTSQNEDGVATEQPGAEQGEGPEA</sequence>
<feature type="compositionally biased region" description="Low complexity" evidence="1">
    <location>
        <begin position="310"/>
        <end position="322"/>
    </location>
</feature>
<comment type="caution">
    <text evidence="3">The sequence shown here is derived from an EMBL/GenBank/DDBJ whole genome shotgun (WGS) entry which is preliminary data.</text>
</comment>
<feature type="region of interest" description="Disordered" evidence="1">
    <location>
        <begin position="285"/>
        <end position="322"/>
    </location>
</feature>
<dbReference type="InterPro" id="IPR036047">
    <property type="entry name" value="F-box-like_dom_sf"/>
</dbReference>
<feature type="domain" description="F-box" evidence="2">
    <location>
        <begin position="1"/>
        <end position="37"/>
    </location>
</feature>
<keyword evidence="4" id="KW-1185">Reference proteome</keyword>
<reference evidence="3" key="2">
    <citation type="submission" date="2021-08" db="EMBL/GenBank/DDBJ databases">
        <authorList>
            <person name="Gostincar C."/>
            <person name="Sun X."/>
            <person name="Song Z."/>
            <person name="Gunde-Cimerman N."/>
        </authorList>
    </citation>
    <scope>NUCLEOTIDE SEQUENCE</scope>
    <source>
        <strain evidence="3">EXF-9298</strain>
    </source>
</reference>